<dbReference type="RefSeq" id="WP_162669573.1">
    <property type="nucleotide sequence ID" value="NZ_LR593886.1"/>
</dbReference>
<dbReference type="AlphaFoldDB" id="A0A6P2D1X4"/>
<dbReference type="Pfam" id="PF06745">
    <property type="entry name" value="ATPase"/>
    <property type="match status" value="2"/>
</dbReference>
<evidence type="ECO:0000313" key="8">
    <source>
        <dbReference type="EMBL" id="VTR95119.1"/>
    </source>
</evidence>
<dbReference type="EC" id="2.7.11.1" evidence="1"/>
<dbReference type="SUPFAM" id="SSF52540">
    <property type="entry name" value="P-loop containing nucleoside triphosphate hydrolases"/>
    <property type="match status" value="2"/>
</dbReference>
<evidence type="ECO:0000256" key="6">
    <source>
        <dbReference type="ARBA" id="ARBA00022801"/>
    </source>
</evidence>
<dbReference type="InterPro" id="IPR027417">
    <property type="entry name" value="P-loop_NTPase"/>
</dbReference>
<dbReference type="CDD" id="cd19488">
    <property type="entry name" value="KaiC-like_N"/>
    <property type="match status" value="1"/>
</dbReference>
<gene>
    <name evidence="8" type="ORF">SOIL9_25950</name>
</gene>
<evidence type="ECO:0000256" key="4">
    <source>
        <dbReference type="ARBA" id="ARBA00022737"/>
    </source>
</evidence>
<evidence type="ECO:0000256" key="1">
    <source>
        <dbReference type="ARBA" id="ARBA00012513"/>
    </source>
</evidence>
<organism evidence="8 9">
    <name type="scientific">Gemmata massiliana</name>
    <dbReference type="NCBI Taxonomy" id="1210884"/>
    <lineage>
        <taxon>Bacteria</taxon>
        <taxon>Pseudomonadati</taxon>
        <taxon>Planctomycetota</taxon>
        <taxon>Planctomycetia</taxon>
        <taxon>Gemmatales</taxon>
        <taxon>Gemmataceae</taxon>
        <taxon>Gemmata</taxon>
    </lineage>
</organism>
<dbReference type="InterPro" id="IPR051347">
    <property type="entry name" value="Circadian_clock_KaiC-rel"/>
</dbReference>
<dbReference type="PANTHER" id="PTHR42926:SF1">
    <property type="entry name" value="CIRCADIAN CLOCK OSCILLATOR PROTEIN KAIC 1"/>
    <property type="match status" value="1"/>
</dbReference>
<dbReference type="GO" id="GO:0016787">
    <property type="term" value="F:hydrolase activity"/>
    <property type="evidence" value="ECO:0007669"/>
    <property type="project" value="UniProtKB-KW"/>
</dbReference>
<name>A0A6P2D1X4_9BACT</name>
<keyword evidence="3" id="KW-0808">Transferase</keyword>
<dbReference type="PROSITE" id="PS51146">
    <property type="entry name" value="KAIC"/>
    <property type="match status" value="2"/>
</dbReference>
<evidence type="ECO:0000256" key="3">
    <source>
        <dbReference type="ARBA" id="ARBA00022679"/>
    </source>
</evidence>
<keyword evidence="2" id="KW-0597">Phosphoprotein</keyword>
<dbReference type="InterPro" id="IPR030665">
    <property type="entry name" value="KaiC"/>
</dbReference>
<protein>
    <recommendedName>
        <fullName evidence="1">non-specific serine/threonine protein kinase</fullName>
        <ecNumber evidence="1">2.7.11.1</ecNumber>
    </recommendedName>
</protein>
<dbReference type="EMBL" id="LR593886">
    <property type="protein sequence ID" value="VTR95119.1"/>
    <property type="molecule type" value="Genomic_DNA"/>
</dbReference>
<sequence>MDDSPDQSSPLSATGVVGLDNILGGGLTPSRLYLIEGNPGSGKTTLALQYLLEGVRRKEPCLYVTLSETKAELTAVAKSHGWSLEGIEIVELTASEAELEPDNQHTMFQPADVELGQTTKAVLAEVERVKPRRVVIDSLSELRLLAQSSLRYRRQILAFKQFFTGRECTVLLLDDNTSSAGDLQLHSIAHGVISLEHLSPQYGSERRRLRVVKLRGQRFRGGLHDFNIATGGLDVFPRLVASEHVEGRERAMLTGDVPELDRLLGGGIDFGTSTLLVGPAGCGKSSVAINYARAAAARGDRAALFAFDERSETLLHRAAGLGMDLRPQLKNKTLTLQQVDPAELSPGEFAATVRKAVDGADGHAPAKVVVIDSLNGYLHAMPEEDFLTVQMHELLTYLGHKGVVTFLVLAQHGMIGSMQAPVDTTYLADTVVLFRYFEAHGEVRQAISVVKKRSGKHERTIRELKLDNGIRVGEPLKEFRGVLTGTPTFDGEGDTLMGPANA</sequence>
<keyword evidence="5" id="KW-0418">Kinase</keyword>
<evidence type="ECO:0000256" key="2">
    <source>
        <dbReference type="ARBA" id="ARBA00022553"/>
    </source>
</evidence>
<dbReference type="GO" id="GO:0005524">
    <property type="term" value="F:ATP binding"/>
    <property type="evidence" value="ECO:0007669"/>
    <property type="project" value="InterPro"/>
</dbReference>
<feature type="domain" description="KaiC" evidence="7">
    <location>
        <begin position="251"/>
        <end position="502"/>
    </location>
</feature>
<dbReference type="KEGG" id="gms:SOIL9_25950"/>
<proteinExistence type="predicted"/>
<evidence type="ECO:0000256" key="5">
    <source>
        <dbReference type="ARBA" id="ARBA00022777"/>
    </source>
</evidence>
<evidence type="ECO:0000313" key="9">
    <source>
        <dbReference type="Proteomes" id="UP000464178"/>
    </source>
</evidence>
<dbReference type="InterPro" id="IPR014774">
    <property type="entry name" value="KaiC-like_dom"/>
</dbReference>
<dbReference type="PIRSF" id="PIRSF039117">
    <property type="entry name" value="KaiC"/>
    <property type="match status" value="1"/>
</dbReference>
<keyword evidence="4" id="KW-0677">Repeat</keyword>
<dbReference type="InterPro" id="IPR010624">
    <property type="entry name" value="KaiC_dom"/>
</dbReference>
<feature type="domain" description="KaiC" evidence="7">
    <location>
        <begin position="10"/>
        <end position="249"/>
    </location>
</feature>
<dbReference type="SMART" id="SM00382">
    <property type="entry name" value="AAA"/>
    <property type="match status" value="2"/>
</dbReference>
<keyword evidence="6" id="KW-0378">Hydrolase</keyword>
<keyword evidence="9" id="KW-1185">Reference proteome</keyword>
<dbReference type="Gene3D" id="3.40.50.300">
    <property type="entry name" value="P-loop containing nucleotide triphosphate hydrolases"/>
    <property type="match status" value="2"/>
</dbReference>
<evidence type="ECO:0000259" key="7">
    <source>
        <dbReference type="PROSITE" id="PS51146"/>
    </source>
</evidence>
<dbReference type="Proteomes" id="UP000464178">
    <property type="component" value="Chromosome"/>
</dbReference>
<accession>A0A6P2D1X4</accession>
<dbReference type="GO" id="GO:0004674">
    <property type="term" value="F:protein serine/threonine kinase activity"/>
    <property type="evidence" value="ECO:0007669"/>
    <property type="project" value="UniProtKB-EC"/>
</dbReference>
<reference evidence="8 9" key="1">
    <citation type="submission" date="2019-05" db="EMBL/GenBank/DDBJ databases">
        <authorList>
            <consortium name="Science for Life Laboratories"/>
        </authorList>
    </citation>
    <scope>NUCLEOTIDE SEQUENCE [LARGE SCALE GENOMIC DNA]</scope>
    <source>
        <strain evidence="8">Soil9</strain>
    </source>
</reference>
<dbReference type="PANTHER" id="PTHR42926">
    <property type="match status" value="1"/>
</dbReference>
<dbReference type="PRINTS" id="PR01874">
    <property type="entry name" value="DNAREPAIRADA"/>
</dbReference>
<dbReference type="InterPro" id="IPR003593">
    <property type="entry name" value="AAA+_ATPase"/>
</dbReference>